<proteinExistence type="inferred from homology"/>
<dbReference type="Pfam" id="PF07676">
    <property type="entry name" value="PD40"/>
    <property type="match status" value="1"/>
</dbReference>
<protein>
    <submittedName>
        <fullName evidence="9">WD40-like beta Propeller containing protein</fullName>
    </submittedName>
</protein>
<dbReference type="STRING" id="1198114.AciX9_0580"/>
<evidence type="ECO:0000256" key="5">
    <source>
        <dbReference type="ARBA" id="ARBA00022989"/>
    </source>
</evidence>
<evidence type="ECO:0000256" key="1">
    <source>
        <dbReference type="ARBA" id="ARBA00004651"/>
    </source>
</evidence>
<reference evidence="10" key="1">
    <citation type="submission" date="2011-01" db="EMBL/GenBank/DDBJ databases">
        <title>Complete sequence of chromosome of Acidobacterium sp. MP5ACTX9.</title>
        <authorList>
            <consortium name="US DOE Joint Genome Institute"/>
            <person name="Lucas S."/>
            <person name="Copeland A."/>
            <person name="Lapidus A."/>
            <person name="Cheng J.-F."/>
            <person name="Goodwin L."/>
            <person name="Pitluck S."/>
            <person name="Teshima H."/>
            <person name="Detter J.C."/>
            <person name="Han C."/>
            <person name="Tapia R."/>
            <person name="Land M."/>
            <person name="Hauser L."/>
            <person name="Kyrpides N."/>
            <person name="Ivanova N."/>
            <person name="Ovchinnikova G."/>
            <person name="Pagani I."/>
            <person name="Rawat S.R."/>
            <person name="Mannisto M."/>
            <person name="Haggblom M.M."/>
            <person name="Woyke T."/>
        </authorList>
    </citation>
    <scope>NUCLEOTIDE SEQUENCE [LARGE SCALE GENOMIC DNA]</scope>
    <source>
        <strain evidence="10">MP5ACTX9</strain>
    </source>
</reference>
<comment type="similarity">
    <text evidence="7">Belongs to the glycosyltransferase 87 family.</text>
</comment>
<dbReference type="HOGENOM" id="CLU_417853_0_0_0"/>
<evidence type="ECO:0000313" key="10">
    <source>
        <dbReference type="Proteomes" id="UP000000343"/>
    </source>
</evidence>
<keyword evidence="10" id="KW-1185">Reference proteome</keyword>
<feature type="transmembrane region" description="Helical" evidence="8">
    <location>
        <begin position="389"/>
        <end position="408"/>
    </location>
</feature>
<feature type="transmembrane region" description="Helical" evidence="8">
    <location>
        <begin position="147"/>
        <end position="168"/>
    </location>
</feature>
<dbReference type="Proteomes" id="UP000000343">
    <property type="component" value="Chromosome"/>
</dbReference>
<dbReference type="GO" id="GO:0005886">
    <property type="term" value="C:plasma membrane"/>
    <property type="evidence" value="ECO:0007669"/>
    <property type="project" value="UniProtKB-SubCell"/>
</dbReference>
<accession>E8WYQ3</accession>
<dbReference type="GO" id="GO:0016758">
    <property type="term" value="F:hexosyltransferase activity"/>
    <property type="evidence" value="ECO:0007669"/>
    <property type="project" value="InterPro"/>
</dbReference>
<feature type="transmembrane region" description="Helical" evidence="8">
    <location>
        <begin position="420"/>
        <end position="438"/>
    </location>
</feature>
<evidence type="ECO:0000256" key="4">
    <source>
        <dbReference type="ARBA" id="ARBA00022692"/>
    </source>
</evidence>
<evidence type="ECO:0000256" key="6">
    <source>
        <dbReference type="ARBA" id="ARBA00023136"/>
    </source>
</evidence>
<name>E8WYQ3_GRATM</name>
<feature type="transmembrane region" description="Helical" evidence="8">
    <location>
        <begin position="204"/>
        <end position="225"/>
    </location>
</feature>
<dbReference type="EMBL" id="CP002480">
    <property type="protein sequence ID" value="ADW67651.1"/>
    <property type="molecule type" value="Genomic_DNA"/>
</dbReference>
<keyword evidence="5 8" id="KW-1133">Transmembrane helix</keyword>
<feature type="transmembrane region" description="Helical" evidence="8">
    <location>
        <begin position="358"/>
        <end position="374"/>
    </location>
</feature>
<evidence type="ECO:0000313" key="9">
    <source>
        <dbReference type="EMBL" id="ADW67651.1"/>
    </source>
</evidence>
<dbReference type="AlphaFoldDB" id="E8WYQ3"/>
<feature type="transmembrane region" description="Helical" evidence="8">
    <location>
        <begin position="107"/>
        <end position="126"/>
    </location>
</feature>
<evidence type="ECO:0000256" key="7">
    <source>
        <dbReference type="ARBA" id="ARBA00024033"/>
    </source>
</evidence>
<dbReference type="InterPro" id="IPR011659">
    <property type="entry name" value="WD40"/>
</dbReference>
<keyword evidence="6 8" id="KW-0472">Membrane</keyword>
<dbReference type="SUPFAM" id="SSF82171">
    <property type="entry name" value="DPP6 N-terminal domain-like"/>
    <property type="match status" value="1"/>
</dbReference>
<sequence length="695" mass="77055">MTDSRQGILAAAEWLLLVVFTCVLAVHTLPQAWRTLNTDFPNYYLTARLNHEGYDLSQAYDWRWFQREKDHHGIDQRLVGFAPITPFSTLFVWPLTSLAPLPAKHVWLLLQLALLVPISLLLRSLTAQPMRRILLLAAGSYPLHRNLLYGQFYILLLGILVLACWTYRRRMSAWAGALIAIAAMTKVFPVIFLLYFIRKRDWRALGAALTTLCVCGLLSVSIFGWSIHRTYLQTVLPWTLRGETLPPYILTGSSLSALLHRLFVYEPQWNPHPWHNAPMAASILGTVLQMLLVAAALLAIRSGGEQDVASRSHAPLEWSALLCVTLATSTSPASYNFILLLLPVLALCAMTQKRRPQIALAAVALYFAIGYPNWNTSDTSGLHAVLHVPRLWLLILFSLICCRAAAGISLRARLWHRSNIPWASALVLLALAGVVSGIRHQRGLYDDYAFRLPMRPDVFLAADPLDDAGRVKSVSMLPAGYRVLEDGVRDSVGTPGTDQLSFAINRGADWLEEAGLRSRLISQHGPLPGTIDQARSPFVPADGQGLAYVRDDHGRGRVYLHLSTYEKPLTPLWMSVLEGASAKDGIMAVAATQGEEASQIFLLQPGGVPSPSGLGEARYPAFSPDGHWLAYSRLVNGAWNLWLLDRHTQRAHPLTEAPCDQVEASWEPDSKTLLYASDCGRALGFTAICRRRIVP</sequence>
<dbReference type="Pfam" id="PF09594">
    <property type="entry name" value="GT87"/>
    <property type="match status" value="1"/>
</dbReference>
<keyword evidence="2" id="KW-1003">Cell membrane</keyword>
<dbReference type="KEGG" id="acm:AciX9_0580"/>
<evidence type="ECO:0000256" key="8">
    <source>
        <dbReference type="SAM" id="Phobius"/>
    </source>
</evidence>
<dbReference type="RefSeq" id="WP_013578979.1">
    <property type="nucleotide sequence ID" value="NC_015064.1"/>
</dbReference>
<organism evidence="10">
    <name type="scientific">Granulicella tundricola (strain ATCC BAA-1859 / DSM 23138 / MP5ACTX9)</name>
    <dbReference type="NCBI Taxonomy" id="1198114"/>
    <lineage>
        <taxon>Bacteria</taxon>
        <taxon>Pseudomonadati</taxon>
        <taxon>Acidobacteriota</taxon>
        <taxon>Terriglobia</taxon>
        <taxon>Terriglobales</taxon>
        <taxon>Acidobacteriaceae</taxon>
        <taxon>Granulicella</taxon>
    </lineage>
</organism>
<evidence type="ECO:0000256" key="2">
    <source>
        <dbReference type="ARBA" id="ARBA00022475"/>
    </source>
</evidence>
<feature type="transmembrane region" description="Helical" evidence="8">
    <location>
        <begin position="277"/>
        <end position="298"/>
    </location>
</feature>
<keyword evidence="4 8" id="KW-0812">Transmembrane</keyword>
<dbReference type="eggNOG" id="COG0823">
    <property type="taxonomic scope" value="Bacteria"/>
</dbReference>
<dbReference type="PaxDb" id="1198114-AciX9_0580"/>
<feature type="transmembrane region" description="Helical" evidence="8">
    <location>
        <begin position="6"/>
        <end position="26"/>
    </location>
</feature>
<dbReference type="OrthoDB" id="104043at2"/>
<feature type="transmembrane region" description="Helical" evidence="8">
    <location>
        <begin position="174"/>
        <end position="197"/>
    </location>
</feature>
<evidence type="ECO:0000256" key="3">
    <source>
        <dbReference type="ARBA" id="ARBA00022679"/>
    </source>
</evidence>
<dbReference type="InterPro" id="IPR018584">
    <property type="entry name" value="GT87"/>
</dbReference>
<gene>
    <name evidence="9" type="ordered locus">AciX9_0580</name>
</gene>
<comment type="subcellular location">
    <subcellularLocation>
        <location evidence="1">Cell membrane</location>
        <topology evidence="1">Multi-pass membrane protein</topology>
    </subcellularLocation>
</comment>
<dbReference type="InterPro" id="IPR011042">
    <property type="entry name" value="6-blade_b-propeller_TolB-like"/>
</dbReference>
<keyword evidence="3" id="KW-0808">Transferase</keyword>
<dbReference type="Gene3D" id="2.120.10.30">
    <property type="entry name" value="TolB, C-terminal domain"/>
    <property type="match status" value="1"/>
</dbReference>